<evidence type="ECO:0000256" key="4">
    <source>
        <dbReference type="ARBA" id="ARBA00022723"/>
    </source>
</evidence>
<keyword evidence="8" id="KW-0503">Monooxygenase</keyword>
<dbReference type="InterPro" id="IPR004839">
    <property type="entry name" value="Aminotransferase_I/II_large"/>
</dbReference>
<dbReference type="SUPFAM" id="SSF48264">
    <property type="entry name" value="Cytochrome P450"/>
    <property type="match status" value="1"/>
</dbReference>
<dbReference type="GO" id="GO:0030170">
    <property type="term" value="F:pyridoxal phosphate binding"/>
    <property type="evidence" value="ECO:0007669"/>
    <property type="project" value="InterPro"/>
</dbReference>
<sequence>MTPAALDASDPAFARDPFPTYAELRARGPVGCVPLSNGREAWFVTGLAEARYVLADKRFSAVRPSSLDGSSPRGVLERHMLNTDAPEHTRLRRLASRAFTEARIDALAPRIEVLVDALLDAIPTTGVVDIVSAFGFPLPVQVMCEVLGVPEADRLALRQWTYTVASPTGPGTDDAWDGLLTYFTGLIAAKRADPTDDVFSDLVHLTDDEGMLTEQELVAMAFLLLFAGYETTMNLVGSAVLSLLTHPDQLRALTTPALWDVAVEELLRHGSPLEGATWRWATTDVEVAGVVVPEGSSVLVVLGAANRDPDRFDDPDLLDLTRSPNPHLAFGYGPHFCIGGRLARLEATIALARLVARFPHLRLVADPAGIAWRPGLLVRGPMRLDVRLDDPHAHLHSHADARRAAGLRRRLTARQADAVVIDLAGNDYLGLTRDPRVIDGAVTAASTWGGGATGSRLVTGSTQGHHDLEDALAAFVGAEAGLVLSSGYLANLGAVAALSGPGALVISEAQNHASIIDACRLSRADVVVTEHRDIAAVELALAGRTLERAIVVTDAVFSVDGDLAPLTELAYACRRHGALLIIDEAHALGVVGDGGRGATYAAGLSGAPDIVLTATLSKALGSQGGVVLGSRAVIDHLVDTARPFIFDTGLAPAAVGAAHSALDALVADPTLPLRARQRARDLARVARSAGWTASEPDAAVTSILIGDPTLAVAAAAACLARGVRVGCFRPPSVPDAISRLRLTARADLTESDIDTIATVLAEVRAEVLA</sequence>
<keyword evidence="4" id="KW-0479">Metal-binding</keyword>
<evidence type="ECO:0000259" key="9">
    <source>
        <dbReference type="Pfam" id="PF00155"/>
    </source>
</evidence>
<dbReference type="AlphaFoldDB" id="A0A6J7BN88"/>
<dbReference type="GO" id="GO:0004497">
    <property type="term" value="F:monooxygenase activity"/>
    <property type="evidence" value="ECO:0007669"/>
    <property type="project" value="UniProtKB-KW"/>
</dbReference>
<evidence type="ECO:0000256" key="2">
    <source>
        <dbReference type="ARBA" id="ARBA00010617"/>
    </source>
</evidence>
<evidence type="ECO:0000313" key="10">
    <source>
        <dbReference type="EMBL" id="CAB4846431.1"/>
    </source>
</evidence>
<dbReference type="SUPFAM" id="SSF53383">
    <property type="entry name" value="PLP-dependent transferases"/>
    <property type="match status" value="1"/>
</dbReference>
<dbReference type="InterPro" id="IPR017972">
    <property type="entry name" value="Cyt_P450_CS"/>
</dbReference>
<dbReference type="Gene3D" id="3.90.1150.10">
    <property type="entry name" value="Aspartate Aminotransferase, domain 1"/>
    <property type="match status" value="1"/>
</dbReference>
<dbReference type="Pfam" id="PF00067">
    <property type="entry name" value="p450"/>
    <property type="match status" value="1"/>
</dbReference>
<evidence type="ECO:0000256" key="8">
    <source>
        <dbReference type="ARBA" id="ARBA00023033"/>
    </source>
</evidence>
<dbReference type="PANTHER" id="PTHR46696">
    <property type="entry name" value="P450, PUTATIVE (EUROFUNG)-RELATED"/>
    <property type="match status" value="1"/>
</dbReference>
<dbReference type="Pfam" id="PF00155">
    <property type="entry name" value="Aminotran_1_2"/>
    <property type="match status" value="1"/>
</dbReference>
<dbReference type="CDD" id="cd11029">
    <property type="entry name" value="CYP107-like"/>
    <property type="match status" value="1"/>
</dbReference>
<dbReference type="FunFam" id="1.10.630.10:FF:000018">
    <property type="entry name" value="Cytochrome P450 monooxygenase"/>
    <property type="match status" value="1"/>
</dbReference>
<dbReference type="Gene3D" id="1.10.630.10">
    <property type="entry name" value="Cytochrome P450"/>
    <property type="match status" value="1"/>
</dbReference>
<dbReference type="GO" id="GO:0016740">
    <property type="term" value="F:transferase activity"/>
    <property type="evidence" value="ECO:0007669"/>
    <property type="project" value="InterPro"/>
</dbReference>
<name>A0A6J7BN88_9ZZZZ</name>
<proteinExistence type="inferred from homology"/>
<dbReference type="InterPro" id="IPR036396">
    <property type="entry name" value="Cyt_P450_sf"/>
</dbReference>
<dbReference type="GO" id="GO:0016705">
    <property type="term" value="F:oxidoreductase activity, acting on paired donors, with incorporation or reduction of molecular oxygen"/>
    <property type="evidence" value="ECO:0007669"/>
    <property type="project" value="InterPro"/>
</dbReference>
<dbReference type="EMBL" id="CAFBIZ010000013">
    <property type="protein sequence ID" value="CAB4846431.1"/>
    <property type="molecule type" value="Genomic_DNA"/>
</dbReference>
<dbReference type="Gene3D" id="3.40.640.10">
    <property type="entry name" value="Type I PLP-dependent aspartate aminotransferase-like (Major domain)"/>
    <property type="match status" value="1"/>
</dbReference>
<organism evidence="10">
    <name type="scientific">freshwater metagenome</name>
    <dbReference type="NCBI Taxonomy" id="449393"/>
    <lineage>
        <taxon>unclassified sequences</taxon>
        <taxon>metagenomes</taxon>
        <taxon>ecological metagenomes</taxon>
    </lineage>
</organism>
<dbReference type="InterPro" id="IPR015424">
    <property type="entry name" value="PyrdxlP-dep_Trfase"/>
</dbReference>
<comment type="similarity">
    <text evidence="2">Belongs to the cytochrome P450 family.</text>
</comment>
<keyword evidence="3" id="KW-0349">Heme</keyword>
<dbReference type="InterPro" id="IPR015422">
    <property type="entry name" value="PyrdxlP-dep_Trfase_small"/>
</dbReference>
<evidence type="ECO:0000256" key="3">
    <source>
        <dbReference type="ARBA" id="ARBA00022617"/>
    </source>
</evidence>
<dbReference type="InterPro" id="IPR001128">
    <property type="entry name" value="Cyt_P450"/>
</dbReference>
<feature type="domain" description="Aminotransferase class I/classII large" evidence="9">
    <location>
        <begin position="420"/>
        <end position="759"/>
    </location>
</feature>
<gene>
    <name evidence="10" type="ORF">UFOPK3268_00195</name>
</gene>
<dbReference type="PRINTS" id="PR00359">
    <property type="entry name" value="BP450"/>
</dbReference>
<evidence type="ECO:0000256" key="7">
    <source>
        <dbReference type="ARBA" id="ARBA00023004"/>
    </source>
</evidence>
<dbReference type="GO" id="GO:0020037">
    <property type="term" value="F:heme binding"/>
    <property type="evidence" value="ECO:0007669"/>
    <property type="project" value="InterPro"/>
</dbReference>
<dbReference type="InterPro" id="IPR001917">
    <property type="entry name" value="Aminotrans_II_pyridoxalP_BS"/>
</dbReference>
<dbReference type="PROSITE" id="PS00086">
    <property type="entry name" value="CYTOCHROME_P450"/>
    <property type="match status" value="1"/>
</dbReference>
<dbReference type="InterPro" id="IPR002397">
    <property type="entry name" value="Cyt_P450_B"/>
</dbReference>
<evidence type="ECO:0000256" key="1">
    <source>
        <dbReference type="ARBA" id="ARBA00001933"/>
    </source>
</evidence>
<dbReference type="GO" id="GO:0005506">
    <property type="term" value="F:iron ion binding"/>
    <property type="evidence" value="ECO:0007669"/>
    <property type="project" value="InterPro"/>
</dbReference>
<evidence type="ECO:0000256" key="5">
    <source>
        <dbReference type="ARBA" id="ARBA00022898"/>
    </source>
</evidence>
<keyword evidence="5" id="KW-0663">Pyridoxal phosphate</keyword>
<protein>
    <submittedName>
        <fullName evidence="10">Unannotated protein</fullName>
    </submittedName>
</protein>
<accession>A0A6J7BN88</accession>
<dbReference type="InterPro" id="IPR015421">
    <property type="entry name" value="PyrdxlP-dep_Trfase_major"/>
</dbReference>
<reference evidence="10" key="1">
    <citation type="submission" date="2020-05" db="EMBL/GenBank/DDBJ databases">
        <authorList>
            <person name="Chiriac C."/>
            <person name="Salcher M."/>
            <person name="Ghai R."/>
            <person name="Kavagutti S V."/>
        </authorList>
    </citation>
    <scope>NUCLEOTIDE SEQUENCE</scope>
</reference>
<comment type="cofactor">
    <cofactor evidence="1">
        <name>pyridoxal 5'-phosphate</name>
        <dbReference type="ChEBI" id="CHEBI:597326"/>
    </cofactor>
</comment>
<keyword evidence="7" id="KW-0408">Iron</keyword>
<dbReference type="PROSITE" id="PS00599">
    <property type="entry name" value="AA_TRANSFER_CLASS_2"/>
    <property type="match status" value="1"/>
</dbReference>
<evidence type="ECO:0000256" key="6">
    <source>
        <dbReference type="ARBA" id="ARBA00023002"/>
    </source>
</evidence>
<keyword evidence="6" id="KW-0560">Oxidoreductase</keyword>
<dbReference type="PANTHER" id="PTHR46696:SF1">
    <property type="entry name" value="CYTOCHROME P450 YJIB-RELATED"/>
    <property type="match status" value="1"/>
</dbReference>